<dbReference type="PANTHER" id="PTHR30363">
    <property type="entry name" value="HTH-TYPE TRANSCRIPTIONAL REGULATOR SRLR-RELATED"/>
    <property type="match status" value="1"/>
</dbReference>
<organism evidence="4 5">
    <name type="scientific">Lihuaxuella thermophila</name>
    <dbReference type="NCBI Taxonomy" id="1173111"/>
    <lineage>
        <taxon>Bacteria</taxon>
        <taxon>Bacillati</taxon>
        <taxon>Bacillota</taxon>
        <taxon>Bacilli</taxon>
        <taxon>Bacillales</taxon>
        <taxon>Thermoactinomycetaceae</taxon>
        <taxon>Lihuaxuella</taxon>
    </lineage>
</organism>
<protein>
    <submittedName>
        <fullName evidence="4">DeoR family transcriptional regulator, aga operon transcriptional repressor/DeoR family transcriptional regulator, fructose operon transcriptional repressor</fullName>
    </submittedName>
</protein>
<keyword evidence="5" id="KW-1185">Reference proteome</keyword>
<dbReference type="STRING" id="1173111.SAMN05444955_1041"/>
<reference evidence="4 5" key="1">
    <citation type="submission" date="2016-10" db="EMBL/GenBank/DDBJ databases">
        <authorList>
            <person name="de Groot N.N."/>
        </authorList>
    </citation>
    <scope>NUCLEOTIDE SEQUENCE [LARGE SCALE GENOMIC DNA]</scope>
    <source>
        <strain evidence="4 5">DSM 46701</strain>
    </source>
</reference>
<keyword evidence="1" id="KW-0805">Transcription regulation</keyword>
<evidence type="ECO:0000256" key="1">
    <source>
        <dbReference type="ARBA" id="ARBA00023015"/>
    </source>
</evidence>
<dbReference type="PRINTS" id="PR00037">
    <property type="entry name" value="HTHLACR"/>
</dbReference>
<dbReference type="SMART" id="SM00420">
    <property type="entry name" value="HTH_DEOR"/>
    <property type="match status" value="1"/>
</dbReference>
<gene>
    <name evidence="4" type="ORF">SAMN05444955_1041</name>
</gene>
<evidence type="ECO:0000313" key="4">
    <source>
        <dbReference type="EMBL" id="SEM96091.1"/>
    </source>
</evidence>
<dbReference type="GO" id="GO:0003700">
    <property type="term" value="F:DNA-binding transcription factor activity"/>
    <property type="evidence" value="ECO:0007669"/>
    <property type="project" value="InterPro"/>
</dbReference>
<dbReference type="SUPFAM" id="SSF46785">
    <property type="entry name" value="Winged helix' DNA-binding domain"/>
    <property type="match status" value="1"/>
</dbReference>
<dbReference type="OrthoDB" id="9797223at2"/>
<dbReference type="Pfam" id="PF00455">
    <property type="entry name" value="DeoRC"/>
    <property type="match status" value="1"/>
</dbReference>
<evidence type="ECO:0000313" key="5">
    <source>
        <dbReference type="Proteomes" id="UP000199695"/>
    </source>
</evidence>
<dbReference type="Gene3D" id="3.40.50.1360">
    <property type="match status" value="1"/>
</dbReference>
<dbReference type="Proteomes" id="UP000199695">
    <property type="component" value="Unassembled WGS sequence"/>
</dbReference>
<dbReference type="SMART" id="SM01134">
    <property type="entry name" value="DeoRC"/>
    <property type="match status" value="1"/>
</dbReference>
<dbReference type="SUPFAM" id="SSF100950">
    <property type="entry name" value="NagB/RpiA/CoA transferase-like"/>
    <property type="match status" value="1"/>
</dbReference>
<accession>A0A1H8CLD9</accession>
<dbReference type="Gene3D" id="1.10.10.10">
    <property type="entry name" value="Winged helix-like DNA-binding domain superfamily/Winged helix DNA-binding domain"/>
    <property type="match status" value="1"/>
</dbReference>
<dbReference type="InterPro" id="IPR037171">
    <property type="entry name" value="NagB/RpiA_transferase-like"/>
</dbReference>
<evidence type="ECO:0000259" key="3">
    <source>
        <dbReference type="PROSITE" id="PS51000"/>
    </source>
</evidence>
<dbReference type="InterPro" id="IPR014036">
    <property type="entry name" value="DeoR-like_C"/>
</dbReference>
<dbReference type="InterPro" id="IPR050313">
    <property type="entry name" value="Carb_Metab_HTH_regulators"/>
</dbReference>
<dbReference type="RefSeq" id="WP_089966050.1">
    <property type="nucleotide sequence ID" value="NZ_FOCQ01000004.1"/>
</dbReference>
<dbReference type="InterPro" id="IPR001034">
    <property type="entry name" value="DeoR_HTH"/>
</dbReference>
<dbReference type="Pfam" id="PF08220">
    <property type="entry name" value="HTH_DeoR"/>
    <property type="match status" value="1"/>
</dbReference>
<name>A0A1H8CLD9_9BACL</name>
<dbReference type="InterPro" id="IPR036390">
    <property type="entry name" value="WH_DNA-bd_sf"/>
</dbReference>
<dbReference type="PROSITE" id="PS51000">
    <property type="entry name" value="HTH_DEOR_2"/>
    <property type="match status" value="1"/>
</dbReference>
<dbReference type="PANTHER" id="PTHR30363:SF44">
    <property type="entry name" value="AGA OPERON TRANSCRIPTIONAL REPRESSOR-RELATED"/>
    <property type="match status" value="1"/>
</dbReference>
<sequence length="254" mass="28302">MKSNQKRKELIMEMFKTETFLKIADLSKQFQVSEITIRRDFDELEAKGWVTKVPGGAVLRQPTGENSLQEKERFQQEEKLSIAKKCKEIVQDGQVVMLSAGSTTMYIARELKDKKELTVVTTGINIAFELSGLPHIQLVIAGGPVLPKSYAMVGHIAERTLKELKADIAFIGVDGIDLEHGFTTTHLSEAYTDLTMMQSAKRSIVVADHTKFGRVALSVVAPIEQVSEIITDAKTDPRFVSELEKRGITVIRPI</sequence>
<keyword evidence="2" id="KW-0804">Transcription</keyword>
<dbReference type="EMBL" id="FOCQ01000004">
    <property type="protein sequence ID" value="SEM96091.1"/>
    <property type="molecule type" value="Genomic_DNA"/>
</dbReference>
<feature type="domain" description="HTH deoR-type" evidence="3">
    <location>
        <begin position="4"/>
        <end position="59"/>
    </location>
</feature>
<proteinExistence type="predicted"/>
<dbReference type="InterPro" id="IPR036388">
    <property type="entry name" value="WH-like_DNA-bd_sf"/>
</dbReference>
<evidence type="ECO:0000256" key="2">
    <source>
        <dbReference type="ARBA" id="ARBA00023163"/>
    </source>
</evidence>
<dbReference type="AlphaFoldDB" id="A0A1H8CLD9"/>